<comment type="caution">
    <text evidence="2">The sequence shown here is derived from an EMBL/GenBank/DDBJ whole genome shotgun (WGS) entry which is preliminary data.</text>
</comment>
<reference evidence="3" key="1">
    <citation type="submission" date="2024-06" db="EMBL/GenBank/DDBJ databases">
        <title>Multi-omics analyses provide insights into the biosynthesis of the anticancer antibiotic pleurotin in Hohenbuehelia grisea.</title>
        <authorList>
            <person name="Weaver J.A."/>
            <person name="Alberti F."/>
        </authorList>
    </citation>
    <scope>NUCLEOTIDE SEQUENCE [LARGE SCALE GENOMIC DNA]</scope>
    <source>
        <strain evidence="3">T-177</strain>
    </source>
</reference>
<dbReference type="Proteomes" id="UP001556367">
    <property type="component" value="Unassembled WGS sequence"/>
</dbReference>
<organism evidence="2 3">
    <name type="scientific">Hohenbuehelia grisea</name>
    <dbReference type="NCBI Taxonomy" id="104357"/>
    <lineage>
        <taxon>Eukaryota</taxon>
        <taxon>Fungi</taxon>
        <taxon>Dikarya</taxon>
        <taxon>Basidiomycota</taxon>
        <taxon>Agaricomycotina</taxon>
        <taxon>Agaricomycetes</taxon>
        <taxon>Agaricomycetidae</taxon>
        <taxon>Agaricales</taxon>
        <taxon>Pleurotineae</taxon>
        <taxon>Pleurotaceae</taxon>
        <taxon>Hohenbuehelia</taxon>
    </lineage>
</organism>
<evidence type="ECO:0000259" key="1">
    <source>
        <dbReference type="Pfam" id="PF20411"/>
    </source>
</evidence>
<evidence type="ECO:0000313" key="2">
    <source>
        <dbReference type="EMBL" id="KAL0948894.1"/>
    </source>
</evidence>
<gene>
    <name evidence="2" type="ORF">HGRIS_009010</name>
</gene>
<accession>A0ABR3IZY7</accession>
<keyword evidence="3" id="KW-1185">Reference proteome</keyword>
<name>A0ABR3IZY7_9AGAR</name>
<dbReference type="InterPro" id="IPR046520">
    <property type="entry name" value="DUF6697"/>
</dbReference>
<protein>
    <recommendedName>
        <fullName evidence="1">DUF6697 domain-containing protein</fullName>
    </recommendedName>
</protein>
<dbReference type="EMBL" id="JASNQZ010000012">
    <property type="protein sequence ID" value="KAL0948894.1"/>
    <property type="molecule type" value="Genomic_DNA"/>
</dbReference>
<feature type="domain" description="DUF6697" evidence="1">
    <location>
        <begin position="178"/>
        <end position="349"/>
    </location>
</feature>
<proteinExistence type="predicted"/>
<sequence>MLSSPVQSQSQDGKCRHHELKTEFHEVFDSEPSEDTNLQPGPESSVIIRKWAIDPSERARIMNAASSASMPSTSVFIADLTSAGDEKGSSKARLSGKRTLQDVYVEVPALQSILKRRRHERLGENPAIAAPETKALARVPSKAKGKRQALTHVDSVMGRIGSAKAYNIELTQKLQEATFSRAFISSIYGGSTMSTFPTISPAFLAIHGLDDFMYPTLEYNPYAPSRPGAPGLFFRVIPGPADAWDKVQRVIISPKSGVWIYVGQYKLEPAPSLTVEEWLSQPNKLRKTWVNQVLKKEERGLPARASISLRKELNRNPTTEEVDAACKSGNKFKALSLEEIQEALDSGLEVNNNNLVYFGSKQSLHCHDSVSPYGAWNASRMIRGSRKIWLQSSPATCPNPKRQGKVPAQRPRSNVDRAHDVCIVILYVCMMLSRWTDV</sequence>
<evidence type="ECO:0000313" key="3">
    <source>
        <dbReference type="Proteomes" id="UP001556367"/>
    </source>
</evidence>
<dbReference type="Pfam" id="PF20411">
    <property type="entry name" value="DUF6697"/>
    <property type="match status" value="1"/>
</dbReference>